<evidence type="ECO:0000313" key="3">
    <source>
        <dbReference type="EMBL" id="MUN29979.1"/>
    </source>
</evidence>
<feature type="transmembrane region" description="Helical" evidence="2">
    <location>
        <begin position="42"/>
        <end position="66"/>
    </location>
</feature>
<keyword evidence="2" id="KW-1133">Transmembrane helix</keyword>
<keyword evidence="4" id="KW-1185">Reference proteome</keyword>
<sequence>MSLVAKLKKKHEEEEQEEQEEKAIWASPPKQRTRKLKIRRAAALNIGLLIGLFVFILIGIVLLPVITSEVSGLTSGTAAQVTGTNATVLNLVPLFYILVLVIVPAVIMFKLYQGRD</sequence>
<proteinExistence type="predicted"/>
<feature type="transmembrane region" description="Helical" evidence="2">
    <location>
        <begin position="94"/>
        <end position="112"/>
    </location>
</feature>
<dbReference type="GO" id="GO:0005198">
    <property type="term" value="F:structural molecule activity"/>
    <property type="evidence" value="ECO:0007669"/>
    <property type="project" value="InterPro"/>
</dbReference>
<dbReference type="GO" id="GO:0016020">
    <property type="term" value="C:membrane"/>
    <property type="evidence" value="ECO:0007669"/>
    <property type="project" value="InterPro"/>
</dbReference>
<dbReference type="RefSeq" id="WP_156017712.1">
    <property type="nucleotide sequence ID" value="NZ_BBBY01000023.1"/>
</dbReference>
<reference evidence="3 4" key="1">
    <citation type="submission" date="2019-10" db="EMBL/GenBank/DDBJ databases">
        <title>Sequencing and Assembly of Multiple Reported Metal-Biooxidizing Members of the Extremely Thermoacidophilic Archaeal Family Sulfolobaceae.</title>
        <authorList>
            <person name="Counts J.A."/>
            <person name="Kelly R.M."/>
        </authorList>
    </citation>
    <scope>NUCLEOTIDE SEQUENCE [LARGE SCALE GENOMIC DNA]</scope>
    <source>
        <strain evidence="3 4">DSM 6482</strain>
    </source>
</reference>
<accession>A0A6A9QP92</accession>
<dbReference type="Pfam" id="PF06281">
    <property type="entry name" value="VP1_VP3"/>
    <property type="match status" value="1"/>
</dbReference>
<keyword evidence="2" id="KW-0472">Membrane</keyword>
<dbReference type="EMBL" id="WGGD01000005">
    <property type="protein sequence ID" value="MUN29979.1"/>
    <property type="molecule type" value="Genomic_DNA"/>
</dbReference>
<feature type="region of interest" description="Disordered" evidence="1">
    <location>
        <begin position="1"/>
        <end position="25"/>
    </location>
</feature>
<evidence type="ECO:0000313" key="4">
    <source>
        <dbReference type="Proteomes" id="UP000470772"/>
    </source>
</evidence>
<dbReference type="InterPro" id="IPR009379">
    <property type="entry name" value="VP1_VP3"/>
</dbReference>
<comment type="caution">
    <text evidence="3">The sequence shown here is derived from an EMBL/GenBank/DDBJ whole genome shotgun (WGS) entry which is preliminary data.</text>
</comment>
<dbReference type="AlphaFoldDB" id="A0A6A9QP92"/>
<dbReference type="OrthoDB" id="44939at2157"/>
<organism evidence="3 4">
    <name type="scientific">Sulfuracidifex metallicus DSM 6482 = JCM 9184</name>
    <dbReference type="NCBI Taxonomy" id="523847"/>
    <lineage>
        <taxon>Archaea</taxon>
        <taxon>Thermoproteota</taxon>
        <taxon>Thermoprotei</taxon>
        <taxon>Sulfolobales</taxon>
        <taxon>Sulfolobaceae</taxon>
        <taxon>Sulfuracidifex</taxon>
    </lineage>
</organism>
<name>A0A6A9QP92_SULME</name>
<protein>
    <submittedName>
        <fullName evidence="3">DUF1035 domain-containing protein</fullName>
    </submittedName>
</protein>
<evidence type="ECO:0000256" key="1">
    <source>
        <dbReference type="SAM" id="MobiDB-lite"/>
    </source>
</evidence>
<keyword evidence="2" id="KW-0812">Transmembrane</keyword>
<evidence type="ECO:0000256" key="2">
    <source>
        <dbReference type="SAM" id="Phobius"/>
    </source>
</evidence>
<gene>
    <name evidence="3" type="ORF">GC250_11170</name>
</gene>
<dbReference type="Proteomes" id="UP000470772">
    <property type="component" value="Unassembled WGS sequence"/>
</dbReference>